<feature type="transmembrane region" description="Helical" evidence="5">
    <location>
        <begin position="247"/>
        <end position="268"/>
    </location>
</feature>
<evidence type="ECO:0000256" key="3">
    <source>
        <dbReference type="ARBA" id="ARBA00022989"/>
    </source>
</evidence>
<reference evidence="10" key="1">
    <citation type="submission" date="2012-12" db="EMBL/GenBank/DDBJ databases">
        <authorList>
            <person name="Hellsten U."/>
            <person name="Grimwood J."/>
            <person name="Chapman J.A."/>
            <person name="Shapiro H."/>
            <person name="Aerts A."/>
            <person name="Otillar R.P."/>
            <person name="Terry A.Y."/>
            <person name="Boore J.L."/>
            <person name="Simakov O."/>
            <person name="Marletaz F."/>
            <person name="Cho S.-J."/>
            <person name="Edsinger-Gonzales E."/>
            <person name="Havlak P."/>
            <person name="Kuo D.-H."/>
            <person name="Larsson T."/>
            <person name="Lv J."/>
            <person name="Arendt D."/>
            <person name="Savage R."/>
            <person name="Osoegawa K."/>
            <person name="de Jong P."/>
            <person name="Lindberg D.R."/>
            <person name="Seaver E.C."/>
            <person name="Weisblat D.A."/>
            <person name="Putnam N.H."/>
            <person name="Grigoriev I.V."/>
            <person name="Rokhsar D.S."/>
        </authorList>
    </citation>
    <scope>NUCLEOTIDE SEQUENCE</scope>
</reference>
<keyword evidence="10" id="KW-1185">Reference proteome</keyword>
<dbReference type="RefSeq" id="XP_009018324.1">
    <property type="nucleotide sequence ID" value="XM_009020076.1"/>
</dbReference>
<accession>T1G3W0</accession>
<dbReference type="CDD" id="cd19051">
    <property type="entry name" value="LGIC_TM_cation"/>
    <property type="match status" value="1"/>
</dbReference>
<dbReference type="InterPro" id="IPR036719">
    <property type="entry name" value="Neuro-gated_channel_TM_sf"/>
</dbReference>
<dbReference type="GO" id="GO:0005231">
    <property type="term" value="F:excitatory extracellular ligand-gated monoatomic ion channel activity"/>
    <property type="evidence" value="ECO:0000318"/>
    <property type="project" value="GO_Central"/>
</dbReference>
<dbReference type="EnsemblMetazoa" id="HelroT79989">
    <property type="protein sequence ID" value="HelroP79989"/>
    <property type="gene ID" value="HelroG79989"/>
</dbReference>
<dbReference type="eggNOG" id="KOG3646">
    <property type="taxonomic scope" value="Eukaryota"/>
</dbReference>
<dbReference type="CDD" id="cd18989">
    <property type="entry name" value="LGIC_ECD_cation"/>
    <property type="match status" value="1"/>
</dbReference>
<keyword evidence="5" id="KW-0813">Transport</keyword>
<evidence type="ECO:0000313" key="10">
    <source>
        <dbReference type="Proteomes" id="UP000015101"/>
    </source>
</evidence>
<dbReference type="GO" id="GO:1904315">
    <property type="term" value="F:transmitter-gated monoatomic ion channel activity involved in regulation of postsynaptic membrane potential"/>
    <property type="evidence" value="ECO:0000318"/>
    <property type="project" value="GO_Central"/>
</dbReference>
<evidence type="ECO:0000313" key="9">
    <source>
        <dbReference type="EnsemblMetazoa" id="HelroP79989"/>
    </source>
</evidence>
<dbReference type="EMBL" id="KB096590">
    <property type="protein sequence ID" value="ESO03767.1"/>
    <property type="molecule type" value="Genomic_DNA"/>
</dbReference>
<feature type="domain" description="Neurotransmitter-gated ion-channel ligand-binding" evidence="6">
    <location>
        <begin position="15"/>
        <end position="214"/>
    </location>
</feature>
<dbReference type="InterPro" id="IPR006201">
    <property type="entry name" value="Neur_channel"/>
</dbReference>
<dbReference type="InterPro" id="IPR036734">
    <property type="entry name" value="Neur_chan_lig-bd_sf"/>
</dbReference>
<dbReference type="FunFam" id="2.70.170.10:FF:000131">
    <property type="entry name" value="Uncharacterized protein"/>
    <property type="match status" value="1"/>
</dbReference>
<evidence type="ECO:0000259" key="6">
    <source>
        <dbReference type="Pfam" id="PF02931"/>
    </source>
</evidence>
<proteinExistence type="inferred from homology"/>
<dbReference type="FunFam" id="1.20.58.390:FF:000162">
    <property type="entry name" value="Uncharacterized protein"/>
    <property type="match status" value="1"/>
</dbReference>
<dbReference type="InterPro" id="IPR038050">
    <property type="entry name" value="Neuro_actylchol_rec"/>
</dbReference>
<reference evidence="8 10" key="2">
    <citation type="journal article" date="2013" name="Nature">
        <title>Insights into bilaterian evolution from three spiralian genomes.</title>
        <authorList>
            <person name="Simakov O."/>
            <person name="Marletaz F."/>
            <person name="Cho S.J."/>
            <person name="Edsinger-Gonzales E."/>
            <person name="Havlak P."/>
            <person name="Hellsten U."/>
            <person name="Kuo D.H."/>
            <person name="Larsson T."/>
            <person name="Lv J."/>
            <person name="Arendt D."/>
            <person name="Savage R."/>
            <person name="Osoegawa K."/>
            <person name="de Jong P."/>
            <person name="Grimwood J."/>
            <person name="Chapman J.A."/>
            <person name="Shapiro H."/>
            <person name="Aerts A."/>
            <person name="Otillar R.P."/>
            <person name="Terry A.Y."/>
            <person name="Boore J.L."/>
            <person name="Grigoriev I.V."/>
            <person name="Lindberg D.R."/>
            <person name="Seaver E.C."/>
            <person name="Weisblat D.A."/>
            <person name="Putnam N.H."/>
            <person name="Rokhsar D.S."/>
        </authorList>
    </citation>
    <scope>NUCLEOTIDE SEQUENCE</scope>
</reference>
<dbReference type="GO" id="GO:0004888">
    <property type="term" value="F:transmembrane signaling receptor activity"/>
    <property type="evidence" value="ECO:0007669"/>
    <property type="project" value="InterPro"/>
</dbReference>
<dbReference type="CTD" id="20215758"/>
<evidence type="ECO:0000256" key="5">
    <source>
        <dbReference type="RuleBase" id="RU000687"/>
    </source>
</evidence>
<evidence type="ECO:0000313" key="8">
    <source>
        <dbReference type="EMBL" id="ESO03767.1"/>
    </source>
</evidence>
<dbReference type="GO" id="GO:0034220">
    <property type="term" value="P:monoatomic ion transmembrane transport"/>
    <property type="evidence" value="ECO:0000318"/>
    <property type="project" value="GO_Central"/>
</dbReference>
<dbReference type="PRINTS" id="PR00252">
    <property type="entry name" value="NRIONCHANNEL"/>
</dbReference>
<keyword evidence="5" id="KW-0407">Ion channel</keyword>
<evidence type="ECO:0000256" key="1">
    <source>
        <dbReference type="ARBA" id="ARBA00004141"/>
    </source>
</evidence>
<dbReference type="Proteomes" id="UP000015101">
    <property type="component" value="Unassembled WGS sequence"/>
</dbReference>
<dbReference type="GO" id="GO:0098794">
    <property type="term" value="C:postsynapse"/>
    <property type="evidence" value="ECO:0007669"/>
    <property type="project" value="GOC"/>
</dbReference>
<organism evidence="9 10">
    <name type="scientific">Helobdella robusta</name>
    <name type="common">Californian leech</name>
    <dbReference type="NCBI Taxonomy" id="6412"/>
    <lineage>
        <taxon>Eukaryota</taxon>
        <taxon>Metazoa</taxon>
        <taxon>Spiralia</taxon>
        <taxon>Lophotrochozoa</taxon>
        <taxon>Annelida</taxon>
        <taxon>Clitellata</taxon>
        <taxon>Hirudinea</taxon>
        <taxon>Rhynchobdellida</taxon>
        <taxon>Glossiphoniidae</taxon>
        <taxon>Helobdella</taxon>
    </lineage>
</organism>
<dbReference type="InterPro" id="IPR006202">
    <property type="entry name" value="Neur_chan_lig-bd"/>
</dbReference>
<dbReference type="AlphaFoldDB" id="T1G3W0"/>
<keyword evidence="2 5" id="KW-0812">Transmembrane</keyword>
<dbReference type="STRING" id="6412.T1G3W0"/>
<evidence type="ECO:0000256" key="2">
    <source>
        <dbReference type="ARBA" id="ARBA00022692"/>
    </source>
</evidence>
<keyword evidence="5" id="KW-0406">Ion transport</keyword>
<name>T1G3W0_HELRO</name>
<comment type="similarity">
    <text evidence="5">Belongs to the ligand-gated ion channel (TC 1.A.9) family.</text>
</comment>
<evidence type="ECO:0000256" key="4">
    <source>
        <dbReference type="ARBA" id="ARBA00023136"/>
    </source>
</evidence>
<dbReference type="GO" id="GO:0007268">
    <property type="term" value="P:chemical synaptic transmission"/>
    <property type="evidence" value="ECO:0000318"/>
    <property type="project" value="GO_Central"/>
</dbReference>
<dbReference type="GO" id="GO:0045202">
    <property type="term" value="C:synapse"/>
    <property type="evidence" value="ECO:0000318"/>
    <property type="project" value="GO_Central"/>
</dbReference>
<dbReference type="Pfam" id="PF02931">
    <property type="entry name" value="Neur_chan_LBD"/>
    <property type="match status" value="1"/>
</dbReference>
<feature type="transmembrane region" description="Helical" evidence="5">
    <location>
        <begin position="219"/>
        <end position="241"/>
    </location>
</feature>
<evidence type="ECO:0008006" key="11">
    <source>
        <dbReference type="Google" id="ProtNLM"/>
    </source>
</evidence>
<dbReference type="GeneID" id="20215758"/>
<dbReference type="Gene3D" id="2.70.170.10">
    <property type="entry name" value="Neurotransmitter-gated ion-channel ligand-binding domain"/>
    <property type="match status" value="1"/>
</dbReference>
<dbReference type="HOGENOM" id="CLU_018074_2_1_1"/>
<evidence type="ECO:0000259" key="7">
    <source>
        <dbReference type="Pfam" id="PF02932"/>
    </source>
</evidence>
<feature type="transmembrane region" description="Helical" evidence="5">
    <location>
        <begin position="280"/>
        <end position="302"/>
    </location>
</feature>
<dbReference type="InterPro" id="IPR018000">
    <property type="entry name" value="Neurotransmitter_ion_chnl_CS"/>
</dbReference>
<reference evidence="9" key="3">
    <citation type="submission" date="2015-06" db="UniProtKB">
        <authorList>
            <consortium name="EnsemblMetazoa"/>
        </authorList>
    </citation>
    <scope>IDENTIFICATION</scope>
</reference>
<dbReference type="GO" id="GO:0005886">
    <property type="term" value="C:plasma membrane"/>
    <property type="evidence" value="ECO:0000318"/>
    <property type="project" value="GO_Central"/>
</dbReference>
<gene>
    <name evidence="9" type="primary">20215758</name>
    <name evidence="8" type="ORF">HELRODRAFT_79989</name>
</gene>
<dbReference type="Gene3D" id="1.20.58.390">
    <property type="entry name" value="Neurotransmitter-gated ion-channel transmembrane domain"/>
    <property type="match status" value="1"/>
</dbReference>
<dbReference type="OMA" id="QECEMIV"/>
<comment type="caution">
    <text evidence="5">Lacks conserved residue(s) required for the propagation of feature annotation.</text>
</comment>
<protein>
    <recommendedName>
        <fullName evidence="11">Neurotransmitter-gated ion-channel ligand-binding domain-containing protein</fullName>
    </recommendedName>
</protein>
<dbReference type="GO" id="GO:0042391">
    <property type="term" value="P:regulation of membrane potential"/>
    <property type="evidence" value="ECO:0000318"/>
    <property type="project" value="GO_Central"/>
</dbReference>
<dbReference type="OrthoDB" id="5809364at2759"/>
<dbReference type="SUPFAM" id="SSF90112">
    <property type="entry name" value="Neurotransmitter-gated ion-channel transmembrane pore"/>
    <property type="match status" value="1"/>
</dbReference>
<dbReference type="EMBL" id="AMQM01004549">
    <property type="status" value="NOT_ANNOTATED_CDS"/>
    <property type="molecule type" value="Genomic_DNA"/>
</dbReference>
<dbReference type="PANTHER" id="PTHR18945">
    <property type="entry name" value="NEUROTRANSMITTER GATED ION CHANNEL"/>
    <property type="match status" value="1"/>
</dbReference>
<dbReference type="GO" id="GO:0043005">
    <property type="term" value="C:neuron projection"/>
    <property type="evidence" value="ECO:0000318"/>
    <property type="project" value="GO_Central"/>
</dbReference>
<dbReference type="KEGG" id="hro:HELRODRAFT_79989"/>
<dbReference type="SUPFAM" id="SSF63712">
    <property type="entry name" value="Nicotinic receptor ligand binding domain-like"/>
    <property type="match status" value="1"/>
</dbReference>
<dbReference type="InterPro" id="IPR006029">
    <property type="entry name" value="Neurotrans-gated_channel_TM"/>
</dbReference>
<dbReference type="PROSITE" id="PS00236">
    <property type="entry name" value="NEUROTR_ION_CHANNEL"/>
    <property type="match status" value="1"/>
</dbReference>
<dbReference type="GO" id="GO:0005892">
    <property type="term" value="C:acetylcholine-gated channel complex"/>
    <property type="evidence" value="ECO:0000318"/>
    <property type="project" value="GO_Central"/>
</dbReference>
<sequence>MKHLKFQKAKIISEAQLFWTLFHDYNPNVRPVSNKSSPITVWVEYYLFTIVFIVNIEKIHQKWIDSFLKWNMSEHHNISSIVTNAKDVWVPDISVRNGVESLSVVDHKSPQKLIIKSNGEISFDFVRETRVFCHLDFTYFPFDQQKCQIYIDSWTYNTEWVVFKASVNKINLKHHSAHEQWHVLDTRVKLNERVYPEIKSNFSEIIFIMHLKRYPLFHFTYFIYPCVVTFVFAQLVFLVPTGTRKKIGFSITVLLSFTVFLDTMFYVLPEIGDYVPYLTVYVVFVMFMSSLFLFTTIIILILHHHSEDEPPPNWLQYIIL</sequence>
<comment type="subcellular location">
    <subcellularLocation>
        <location evidence="1">Membrane</location>
        <topology evidence="1">Multi-pass membrane protein</topology>
    </subcellularLocation>
</comment>
<dbReference type="InParanoid" id="T1G3W0"/>
<keyword evidence="4 5" id="KW-0472">Membrane</keyword>
<dbReference type="Pfam" id="PF02932">
    <property type="entry name" value="Neur_chan_memb"/>
    <property type="match status" value="1"/>
</dbReference>
<keyword evidence="3 5" id="KW-1133">Transmembrane helix</keyword>
<feature type="domain" description="Neurotransmitter-gated ion-channel transmembrane" evidence="7">
    <location>
        <begin position="223"/>
        <end position="317"/>
    </location>
</feature>